<dbReference type="GO" id="GO:0004252">
    <property type="term" value="F:serine-type endopeptidase activity"/>
    <property type="evidence" value="ECO:0007669"/>
    <property type="project" value="InterPro"/>
</dbReference>
<evidence type="ECO:0000313" key="4">
    <source>
        <dbReference type="Proteomes" id="UP001205920"/>
    </source>
</evidence>
<sequence>MLRRVCALVAGVGIAVAGVGFAPPATAQVRSEYEGNVDPNYVWRSDAASKLLAGKPWTDYVLHRVPGSFHDAPRIPEASNQALTRGNSLYGPSTPIYVKRTNGTESMCTVAVAGHDDKGHKYALTAGHCGEVGDAVTSADSWQVGPSGTIVEVNRDLDYALIELGSNAEVTRSYNGVHINHLGSKPIKPGNVVCKQGVASGRTCGVTLHDWESMNISHTCAMQGDSGAPVVVGDRLVGILNGGVLPSPFDVSCHSPLQGVIHAPTGAVRLDAVLSTLDNGFRLP</sequence>
<reference evidence="3 4" key="1">
    <citation type="submission" date="2021-01" db="EMBL/GenBank/DDBJ databases">
        <title>Identification and Characterization of Corynebacterium sp.</title>
        <authorList>
            <person name="Luo Q."/>
            <person name="Qu P."/>
            <person name="Chen Q."/>
        </authorList>
    </citation>
    <scope>NUCLEOTIDE SEQUENCE [LARGE SCALE GENOMIC DNA]</scope>
    <source>
        <strain evidence="3 4">MC-18</strain>
    </source>
</reference>
<dbReference type="PROSITE" id="PS00134">
    <property type="entry name" value="TRYPSIN_HIS"/>
    <property type="match status" value="1"/>
</dbReference>
<feature type="domain" description="Peptidase S1" evidence="2">
    <location>
        <begin position="99"/>
        <end position="243"/>
    </location>
</feature>
<comment type="caution">
    <text evidence="3">The sequence shown here is derived from an EMBL/GenBank/DDBJ whole genome shotgun (WGS) entry which is preliminary data.</text>
</comment>
<dbReference type="SUPFAM" id="SSF50494">
    <property type="entry name" value="Trypsin-like serine proteases"/>
    <property type="match status" value="1"/>
</dbReference>
<dbReference type="EMBL" id="JAEUWV010000009">
    <property type="protein sequence ID" value="MCO6394768.1"/>
    <property type="molecule type" value="Genomic_DNA"/>
</dbReference>
<dbReference type="InterPro" id="IPR009003">
    <property type="entry name" value="Peptidase_S1_PA"/>
</dbReference>
<evidence type="ECO:0000313" key="3">
    <source>
        <dbReference type="EMBL" id="MCO6394768.1"/>
    </source>
</evidence>
<feature type="signal peptide" evidence="1">
    <location>
        <begin position="1"/>
        <end position="27"/>
    </location>
</feature>
<dbReference type="Gene3D" id="2.40.10.10">
    <property type="entry name" value="Trypsin-like serine proteases"/>
    <property type="match status" value="2"/>
</dbReference>
<dbReference type="InterPro" id="IPR018114">
    <property type="entry name" value="TRYPSIN_HIS"/>
</dbReference>
<name>A0AAW5HWB2_9CORY</name>
<protein>
    <submittedName>
        <fullName evidence="3">Trypsin</fullName>
    </submittedName>
</protein>
<proteinExistence type="predicted"/>
<evidence type="ECO:0000256" key="1">
    <source>
        <dbReference type="SAM" id="SignalP"/>
    </source>
</evidence>
<dbReference type="InterPro" id="IPR001254">
    <property type="entry name" value="Trypsin_dom"/>
</dbReference>
<evidence type="ECO:0000259" key="2">
    <source>
        <dbReference type="Pfam" id="PF00089"/>
    </source>
</evidence>
<organism evidence="3 4">
    <name type="scientific">Corynebacterium lipophilum</name>
    <dbReference type="NCBI Taxonomy" id="2804918"/>
    <lineage>
        <taxon>Bacteria</taxon>
        <taxon>Bacillati</taxon>
        <taxon>Actinomycetota</taxon>
        <taxon>Actinomycetes</taxon>
        <taxon>Mycobacteriales</taxon>
        <taxon>Corynebacteriaceae</taxon>
        <taxon>Corynebacterium</taxon>
    </lineage>
</organism>
<keyword evidence="4" id="KW-1185">Reference proteome</keyword>
<dbReference type="InterPro" id="IPR043504">
    <property type="entry name" value="Peptidase_S1_PA_chymotrypsin"/>
</dbReference>
<dbReference type="AlphaFoldDB" id="A0AAW5HWB2"/>
<accession>A0AAW5HWB2</accession>
<dbReference type="CDD" id="cd21112">
    <property type="entry name" value="alphaLP-like"/>
    <property type="match status" value="1"/>
</dbReference>
<feature type="chain" id="PRO_5043677901" evidence="1">
    <location>
        <begin position="28"/>
        <end position="284"/>
    </location>
</feature>
<dbReference type="Pfam" id="PF00089">
    <property type="entry name" value="Trypsin"/>
    <property type="match status" value="1"/>
</dbReference>
<keyword evidence="1" id="KW-0732">Signal</keyword>
<gene>
    <name evidence="3" type="ORF">JMN37_07235</name>
</gene>
<dbReference type="Proteomes" id="UP001205920">
    <property type="component" value="Unassembled WGS sequence"/>
</dbReference>
<dbReference type="GO" id="GO:0006508">
    <property type="term" value="P:proteolysis"/>
    <property type="evidence" value="ECO:0007669"/>
    <property type="project" value="InterPro"/>
</dbReference>